<dbReference type="PANTHER" id="PTHR10383:SF22">
    <property type="entry name" value="SERINE INCORPORATOR 2"/>
    <property type="match status" value="1"/>
</dbReference>
<feature type="transmembrane region" description="Helical" evidence="6">
    <location>
        <begin position="115"/>
        <end position="135"/>
    </location>
</feature>
<proteinExistence type="inferred from homology"/>
<feature type="transmembrane region" description="Helical" evidence="6">
    <location>
        <begin position="357"/>
        <end position="381"/>
    </location>
</feature>
<feature type="non-terminal residue" evidence="7">
    <location>
        <position position="1"/>
    </location>
</feature>
<comment type="caution">
    <text evidence="7">The sequence shown here is derived from an EMBL/GenBank/DDBJ whole genome shotgun (WGS) entry which is preliminary data.</text>
</comment>
<evidence type="ECO:0000256" key="1">
    <source>
        <dbReference type="ARBA" id="ARBA00004141"/>
    </source>
</evidence>
<dbReference type="Pfam" id="PF03348">
    <property type="entry name" value="Serinc"/>
    <property type="match status" value="2"/>
</dbReference>
<keyword evidence="5 6" id="KW-0472">Membrane</keyword>
<keyword evidence="8" id="KW-1185">Reference proteome</keyword>
<evidence type="ECO:0000256" key="3">
    <source>
        <dbReference type="ARBA" id="ARBA00022692"/>
    </source>
</evidence>
<evidence type="ECO:0000256" key="4">
    <source>
        <dbReference type="ARBA" id="ARBA00022989"/>
    </source>
</evidence>
<organism evidence="7 8">
    <name type="scientific">Smutsornis africanus</name>
    <name type="common">Double-banded courser</name>
    <name type="synonym">Rhinoptilus africanus</name>
    <dbReference type="NCBI Taxonomy" id="240209"/>
    <lineage>
        <taxon>Eukaryota</taxon>
        <taxon>Metazoa</taxon>
        <taxon>Chordata</taxon>
        <taxon>Craniata</taxon>
        <taxon>Vertebrata</taxon>
        <taxon>Euteleostomi</taxon>
        <taxon>Archelosauria</taxon>
        <taxon>Archosauria</taxon>
        <taxon>Dinosauria</taxon>
        <taxon>Saurischia</taxon>
        <taxon>Theropoda</taxon>
        <taxon>Coelurosauria</taxon>
        <taxon>Aves</taxon>
        <taxon>Neognathae</taxon>
        <taxon>Neoaves</taxon>
        <taxon>Charadriiformes</taxon>
        <taxon>Glareolidae</taxon>
        <taxon>Rhinoptilus</taxon>
    </lineage>
</organism>
<dbReference type="AlphaFoldDB" id="A0A7L1IDP5"/>
<feature type="transmembrane region" description="Helical" evidence="6">
    <location>
        <begin position="316"/>
        <end position="337"/>
    </location>
</feature>
<feature type="transmembrane region" description="Helical" evidence="6">
    <location>
        <begin position="81"/>
        <end position="103"/>
    </location>
</feature>
<evidence type="ECO:0000313" key="7">
    <source>
        <dbReference type="EMBL" id="NXN36642.1"/>
    </source>
</evidence>
<comment type="subcellular location">
    <subcellularLocation>
        <location evidence="1">Membrane</location>
        <topology evidence="1">Multi-pass membrane protein</topology>
    </subcellularLocation>
</comment>
<dbReference type="EMBL" id="VXBO01002216">
    <property type="protein sequence ID" value="NXN36642.1"/>
    <property type="molecule type" value="Genomic_DNA"/>
</dbReference>
<feature type="transmembrane region" description="Helical" evidence="6">
    <location>
        <begin position="253"/>
        <end position="271"/>
    </location>
</feature>
<feature type="transmembrane region" description="Helical" evidence="6">
    <location>
        <begin position="223"/>
        <end position="241"/>
    </location>
</feature>
<feature type="transmembrane region" description="Helical" evidence="6">
    <location>
        <begin position="185"/>
        <end position="211"/>
    </location>
</feature>
<comment type="similarity">
    <text evidence="2">Belongs to the TDE1 family.</text>
</comment>
<evidence type="ECO:0000256" key="5">
    <source>
        <dbReference type="ARBA" id="ARBA00023136"/>
    </source>
</evidence>
<sequence length="387" mass="42267">SCLCGSAPCLLCGCCPSTKNSTISRLLFTFFLFLGTLVSIIMIIPGVEKELHKLPGFCEGSGSVLGVQTHVDCSSFLGHKAVYRMGFAMAAFFFLFAMVMVCVRSSKDPRAAVQNGFWFFKFLVLVGITVGAFYIPDGAFTSVWFYFGVVGSFLFILIQLVLLIDFAHSWSQLWLRKAGESNAKGWYAALCVVTFIFYAASVAAVGLLYAYYTKPEGCTEGKVLISINLILCLVVSAVSILPKVQDAQPHSGLLQASLITLYTIYVTWSALANVPSKQDAASGLDSGCVGAGPRTGAGAGESGLHRAYDNERDGVAYNYTFFHLCLLLAALYVMMTLTNWYRPDESLQVLRSPWTAVWVKICSSWAGLLLYLWTLVAPLVLPDRDFS</sequence>
<dbReference type="InterPro" id="IPR005016">
    <property type="entry name" value="TDE1/TMS"/>
</dbReference>
<protein>
    <submittedName>
        <fullName evidence="7">SERC2 protein</fullName>
    </submittedName>
</protein>
<gene>
    <name evidence="7" type="primary">Serinc2</name>
    <name evidence="7" type="ORF">RHIAFR_R06735</name>
</gene>
<evidence type="ECO:0000256" key="6">
    <source>
        <dbReference type="SAM" id="Phobius"/>
    </source>
</evidence>
<name>A0A7L1IDP5_SMUAF</name>
<dbReference type="GO" id="GO:0016020">
    <property type="term" value="C:membrane"/>
    <property type="evidence" value="ECO:0007669"/>
    <property type="project" value="UniProtKB-SubCell"/>
</dbReference>
<evidence type="ECO:0000313" key="8">
    <source>
        <dbReference type="Proteomes" id="UP000525158"/>
    </source>
</evidence>
<feature type="transmembrane region" description="Helical" evidence="6">
    <location>
        <begin position="141"/>
        <end position="164"/>
    </location>
</feature>
<feature type="transmembrane region" description="Helical" evidence="6">
    <location>
        <begin position="26"/>
        <end position="47"/>
    </location>
</feature>
<dbReference type="Proteomes" id="UP000525158">
    <property type="component" value="Unassembled WGS sequence"/>
</dbReference>
<dbReference type="PANTHER" id="PTHR10383">
    <property type="entry name" value="SERINE INCORPORATOR"/>
    <property type="match status" value="1"/>
</dbReference>
<keyword evidence="4 6" id="KW-1133">Transmembrane helix</keyword>
<accession>A0A7L1IDP5</accession>
<keyword evidence="3 6" id="KW-0812">Transmembrane</keyword>
<reference evidence="7 8" key="1">
    <citation type="submission" date="2019-09" db="EMBL/GenBank/DDBJ databases">
        <title>Bird 10,000 Genomes (B10K) Project - Family phase.</title>
        <authorList>
            <person name="Zhang G."/>
        </authorList>
    </citation>
    <scope>NUCLEOTIDE SEQUENCE [LARGE SCALE GENOMIC DNA]</scope>
    <source>
        <strain evidence="7">B10K-DU-002-36</strain>
        <tissue evidence="7">Muscle</tissue>
    </source>
</reference>
<feature type="non-terminal residue" evidence="7">
    <location>
        <position position="387"/>
    </location>
</feature>
<evidence type="ECO:0000256" key="2">
    <source>
        <dbReference type="ARBA" id="ARBA00006665"/>
    </source>
</evidence>